<organism evidence="1 2">
    <name type="scientific">Scleropages formosus</name>
    <name type="common">Asian bonytongue</name>
    <name type="synonym">Osteoglossum formosum</name>
    <dbReference type="NCBI Taxonomy" id="113540"/>
    <lineage>
        <taxon>Eukaryota</taxon>
        <taxon>Metazoa</taxon>
        <taxon>Chordata</taxon>
        <taxon>Craniata</taxon>
        <taxon>Vertebrata</taxon>
        <taxon>Euteleostomi</taxon>
        <taxon>Actinopterygii</taxon>
        <taxon>Neopterygii</taxon>
        <taxon>Teleostei</taxon>
        <taxon>Osteoglossocephala</taxon>
        <taxon>Osteoglossomorpha</taxon>
        <taxon>Osteoglossiformes</taxon>
        <taxon>Osteoglossidae</taxon>
        <taxon>Scleropages</taxon>
    </lineage>
</organism>
<gene>
    <name evidence="1" type="ORF">Z043_114321</name>
</gene>
<reference evidence="1 2" key="1">
    <citation type="submission" date="2015-08" db="EMBL/GenBank/DDBJ databases">
        <title>The genome of the Asian arowana (Scleropages formosus).</title>
        <authorList>
            <person name="Tan M.H."/>
            <person name="Gan H.M."/>
            <person name="Croft L.J."/>
            <person name="Austin C.M."/>
        </authorList>
    </citation>
    <scope>NUCLEOTIDE SEQUENCE [LARGE SCALE GENOMIC DNA]</scope>
    <source>
        <strain evidence="1">Aro1</strain>
    </source>
</reference>
<protein>
    <submittedName>
        <fullName evidence="1">Uncharacterized protein</fullName>
    </submittedName>
</protein>
<accession>A0A0P7TZR0</accession>
<dbReference type="Gene3D" id="6.10.140.620">
    <property type="match status" value="1"/>
</dbReference>
<name>A0A0P7TZR0_SCLFO</name>
<dbReference type="EMBL" id="JARO02005237">
    <property type="protein sequence ID" value="KPP67115.1"/>
    <property type="molecule type" value="Genomic_DNA"/>
</dbReference>
<dbReference type="STRING" id="113540.ENSSFOP00015032655"/>
<evidence type="ECO:0000313" key="1">
    <source>
        <dbReference type="EMBL" id="KPP67115.1"/>
    </source>
</evidence>
<feature type="non-terminal residue" evidence="1">
    <location>
        <position position="1"/>
    </location>
</feature>
<sequence>QRSTVASMMHRQETVECLRKFNARRKLKVGLPSQTGAILTTMLVSRNFSGVPHSVDPTGSAHLPPVAFAHTAYEPCCCHHQHCCSGAGRYVTSATREPRPLSPACQHFARRSSYRTSMRAVGSGEPRGARPCFGDWQERGWLVAFLNPGEGKGRGAPFPPAWKEPLLCTEGSVPPSHTASRVSAACSCCAACERCHGALVVAELRSLHLQRLVLAAPPLPFPGCRWLTKCTLGTAALECGAPGRPLVARSLIAAAHEA</sequence>
<evidence type="ECO:0000313" key="2">
    <source>
        <dbReference type="Proteomes" id="UP000034805"/>
    </source>
</evidence>
<dbReference type="Proteomes" id="UP000034805">
    <property type="component" value="Unassembled WGS sequence"/>
</dbReference>
<dbReference type="AlphaFoldDB" id="A0A0P7TZR0"/>
<proteinExistence type="predicted"/>
<comment type="caution">
    <text evidence="1">The sequence shown here is derived from an EMBL/GenBank/DDBJ whole genome shotgun (WGS) entry which is preliminary data.</text>
</comment>